<keyword evidence="3" id="KW-0472">Membrane</keyword>
<dbReference type="PANTHER" id="PTHR45138">
    <property type="entry name" value="REGULATORY COMPONENTS OF SENSORY TRANSDUCTION SYSTEM"/>
    <property type="match status" value="1"/>
</dbReference>
<dbReference type="RefSeq" id="WP_306099204.1">
    <property type="nucleotide sequence ID" value="NZ_CP162602.1"/>
</dbReference>
<comment type="catalytic activity">
    <reaction evidence="2">
        <text>2 GTP = 3',3'-c-di-GMP + 2 diphosphate</text>
        <dbReference type="Rhea" id="RHEA:24898"/>
        <dbReference type="ChEBI" id="CHEBI:33019"/>
        <dbReference type="ChEBI" id="CHEBI:37565"/>
        <dbReference type="ChEBI" id="CHEBI:58805"/>
        <dbReference type="EC" id="2.7.7.65"/>
    </reaction>
</comment>
<feature type="transmembrane region" description="Helical" evidence="3">
    <location>
        <begin position="157"/>
        <end position="176"/>
    </location>
</feature>
<dbReference type="GO" id="GO:0052621">
    <property type="term" value="F:diguanylate cyclase activity"/>
    <property type="evidence" value="ECO:0007669"/>
    <property type="project" value="UniProtKB-EC"/>
</dbReference>
<evidence type="ECO:0000256" key="1">
    <source>
        <dbReference type="ARBA" id="ARBA00012528"/>
    </source>
</evidence>
<feature type="transmembrane region" description="Helical" evidence="3">
    <location>
        <begin position="246"/>
        <end position="269"/>
    </location>
</feature>
<gene>
    <name evidence="5" type="ORF">AB0763_14760</name>
</gene>
<feature type="transmembrane region" description="Helical" evidence="3">
    <location>
        <begin position="182"/>
        <end position="201"/>
    </location>
</feature>
<dbReference type="SMART" id="SM00267">
    <property type="entry name" value="GGDEF"/>
    <property type="match status" value="1"/>
</dbReference>
<feature type="transmembrane region" description="Helical" evidence="3">
    <location>
        <begin position="128"/>
        <end position="145"/>
    </location>
</feature>
<dbReference type="PANTHER" id="PTHR45138:SF9">
    <property type="entry name" value="DIGUANYLATE CYCLASE DGCM-RELATED"/>
    <property type="match status" value="1"/>
</dbReference>
<name>A0AB39HKD7_9VIBR</name>
<dbReference type="Pfam" id="PF00990">
    <property type="entry name" value="GGDEF"/>
    <property type="match status" value="1"/>
</dbReference>
<dbReference type="EC" id="2.7.7.65" evidence="1"/>
<keyword evidence="3" id="KW-1133">Transmembrane helix</keyword>
<feature type="domain" description="GGDEF" evidence="4">
    <location>
        <begin position="322"/>
        <end position="452"/>
    </location>
</feature>
<dbReference type="InterPro" id="IPR000160">
    <property type="entry name" value="GGDEF_dom"/>
</dbReference>
<dbReference type="InterPro" id="IPR043128">
    <property type="entry name" value="Rev_trsase/Diguanyl_cyclase"/>
</dbReference>
<evidence type="ECO:0000256" key="2">
    <source>
        <dbReference type="ARBA" id="ARBA00034247"/>
    </source>
</evidence>
<dbReference type="CDD" id="cd01949">
    <property type="entry name" value="GGDEF"/>
    <property type="match status" value="1"/>
</dbReference>
<reference evidence="5" key="1">
    <citation type="submission" date="2024-07" db="EMBL/GenBank/DDBJ databases">
        <title>Genome Analysis of a Potential Novel Vibrio Species Secreting pH- and Thermo-stable Alginate Lyase and its Application in Producing Alginate Oligosaccharides.</title>
        <authorList>
            <person name="Huang H."/>
            <person name="Bao K."/>
        </authorList>
    </citation>
    <scope>NUCLEOTIDE SEQUENCE</scope>
    <source>
        <strain evidence="5">HB236076</strain>
        <plasmid evidence="5">p-HB236076</plasmid>
    </source>
</reference>
<dbReference type="AlphaFoldDB" id="A0AB39HKD7"/>
<keyword evidence="5" id="KW-0614">Plasmid</keyword>
<feature type="transmembrane region" description="Helical" evidence="3">
    <location>
        <begin position="76"/>
        <end position="94"/>
    </location>
</feature>
<dbReference type="EMBL" id="CP162602">
    <property type="protein sequence ID" value="XDK27025.1"/>
    <property type="molecule type" value="Genomic_DNA"/>
</dbReference>
<geneLocation type="plasmid" evidence="5">
    <name>p-HB236076</name>
</geneLocation>
<accession>A0AB39HKD7</accession>
<proteinExistence type="predicted"/>
<feature type="transmembrane region" description="Helical" evidence="3">
    <location>
        <begin position="49"/>
        <end position="69"/>
    </location>
</feature>
<evidence type="ECO:0000313" key="5">
    <source>
        <dbReference type="EMBL" id="XDK27025.1"/>
    </source>
</evidence>
<dbReference type="PROSITE" id="PS50887">
    <property type="entry name" value="GGDEF"/>
    <property type="match status" value="1"/>
</dbReference>
<dbReference type="SUPFAM" id="SSF55073">
    <property type="entry name" value="Nucleotide cyclase"/>
    <property type="match status" value="1"/>
</dbReference>
<dbReference type="KEGG" id="vih:AB0763_14760"/>
<dbReference type="NCBIfam" id="TIGR00254">
    <property type="entry name" value="GGDEF"/>
    <property type="match status" value="1"/>
</dbReference>
<dbReference type="InterPro" id="IPR050469">
    <property type="entry name" value="Diguanylate_Cyclase"/>
</dbReference>
<sequence>MSMEPKILVKQSVIKLSITLVSIVSFFSLFTLLGYALNAEYIYRPIENGAATNPVTAILFLLLSLDILFVTPRKKVRHALGVLALLIAGVYLFAEWVEWLLPLEITKDISPFSEVVKSEQLAGLNNEMGINTLLMFSFLLLSCYFRKCHQVSLSQIFGFLTLFFPLLSITGYAYQIENFHGQMSLITTILGMLLTGANLLVRSKKGILGYFWRQGEDVREARMKVLLSYFVPFVLGYTVLQTTIASSVMSLFSLMVMMACWLGIAFVIYDMVLRAKHEKSIAVLTRRLTKVERHDVLTDMLNRHVFMTELQQSMVEEHALDNSLWVMNVDIDNMRKINQDCGFSFGDQVIAEMGKLMQDSLPAKLNLVRFDGDSYLVVVKQAHLDLIWSLAEKLRHHLTEQLYRKYRQTITVSIGVAYQESGSEINFAISKAEMATLQAKKKGKNQVFFSSDKVYQFS</sequence>
<feature type="transmembrane region" description="Helical" evidence="3">
    <location>
        <begin position="221"/>
        <end position="240"/>
    </location>
</feature>
<evidence type="ECO:0000259" key="4">
    <source>
        <dbReference type="PROSITE" id="PS50887"/>
    </source>
</evidence>
<feature type="transmembrane region" description="Helical" evidence="3">
    <location>
        <begin position="12"/>
        <end position="37"/>
    </location>
</feature>
<dbReference type="InterPro" id="IPR029787">
    <property type="entry name" value="Nucleotide_cyclase"/>
</dbReference>
<keyword evidence="3" id="KW-0812">Transmembrane</keyword>
<organism evidence="5">
    <name type="scientific">Vibrio sp. HB236076</name>
    <dbReference type="NCBI Taxonomy" id="3232307"/>
    <lineage>
        <taxon>Bacteria</taxon>
        <taxon>Pseudomonadati</taxon>
        <taxon>Pseudomonadota</taxon>
        <taxon>Gammaproteobacteria</taxon>
        <taxon>Vibrionales</taxon>
        <taxon>Vibrionaceae</taxon>
        <taxon>Vibrio</taxon>
    </lineage>
</organism>
<protein>
    <recommendedName>
        <fullName evidence="1">diguanylate cyclase</fullName>
        <ecNumber evidence="1">2.7.7.65</ecNumber>
    </recommendedName>
</protein>
<dbReference type="Gene3D" id="3.30.70.270">
    <property type="match status" value="1"/>
</dbReference>
<evidence type="ECO:0000256" key="3">
    <source>
        <dbReference type="SAM" id="Phobius"/>
    </source>
</evidence>